<keyword evidence="2" id="KW-1185">Reference proteome</keyword>
<dbReference type="EMBL" id="JAALHA020000001">
    <property type="protein sequence ID" value="MDR9893650.1"/>
    <property type="molecule type" value="Genomic_DNA"/>
</dbReference>
<evidence type="ECO:0000313" key="2">
    <source>
        <dbReference type="Proteomes" id="UP000667802"/>
    </source>
</evidence>
<reference evidence="2" key="1">
    <citation type="journal article" date="2021" name="Science">
        <title>Hunting the eagle killer: A cyanobacterial neurotoxin causes vacuolar myelinopathy.</title>
        <authorList>
            <person name="Breinlinger S."/>
            <person name="Phillips T.J."/>
            <person name="Haram B.N."/>
            <person name="Mares J."/>
            <person name="Martinez Yerena J.A."/>
            <person name="Hrouzek P."/>
            <person name="Sobotka R."/>
            <person name="Henderson W.M."/>
            <person name="Schmieder P."/>
            <person name="Williams S.M."/>
            <person name="Lauderdale J.D."/>
            <person name="Wilde H.D."/>
            <person name="Gerrin W."/>
            <person name="Kust A."/>
            <person name="Washington J.W."/>
            <person name="Wagner C."/>
            <person name="Geier B."/>
            <person name="Liebeke M."/>
            <person name="Enke H."/>
            <person name="Niedermeyer T.H.J."/>
            <person name="Wilde S.B."/>
        </authorList>
    </citation>
    <scope>NUCLEOTIDE SEQUENCE [LARGE SCALE GENOMIC DNA]</scope>
    <source>
        <strain evidence="2">Thurmond2011</strain>
    </source>
</reference>
<name>A0AAP5I2T4_9CYAN</name>
<comment type="caution">
    <text evidence="1">The sequence shown here is derived from an EMBL/GenBank/DDBJ whole genome shotgun (WGS) entry which is preliminary data.</text>
</comment>
<dbReference type="AlphaFoldDB" id="A0AAP5I2T4"/>
<sequence>MELPITENAFKAYCQVLGLNWEDIVEKGLTPEELEKRLIEKTPSMKAEIERFSTQRIAEGNRKRATISSWNFDGNSIYFQVELHYHQIWNTPWGQMTAYQADTRGRGEFNPYDLINIQNAQICVEVPPIIALALNKTNFCVSLAPIADRLFINNNT</sequence>
<dbReference type="RefSeq" id="WP_208339835.1">
    <property type="nucleotide sequence ID" value="NZ_CAWQFN010000570.1"/>
</dbReference>
<evidence type="ECO:0000313" key="1">
    <source>
        <dbReference type="EMBL" id="MDR9893650.1"/>
    </source>
</evidence>
<protein>
    <submittedName>
        <fullName evidence="1">Uncharacterized protein</fullName>
    </submittedName>
</protein>
<accession>A0AAP5I2T4</accession>
<proteinExistence type="predicted"/>
<organism evidence="1 2">
    <name type="scientific">Aetokthonos hydrillicola Thurmond2011</name>
    <dbReference type="NCBI Taxonomy" id="2712845"/>
    <lineage>
        <taxon>Bacteria</taxon>
        <taxon>Bacillati</taxon>
        <taxon>Cyanobacteriota</taxon>
        <taxon>Cyanophyceae</taxon>
        <taxon>Nostocales</taxon>
        <taxon>Hapalosiphonaceae</taxon>
        <taxon>Aetokthonos</taxon>
    </lineage>
</organism>
<dbReference type="Proteomes" id="UP000667802">
    <property type="component" value="Unassembled WGS sequence"/>
</dbReference>
<gene>
    <name evidence="1" type="ORF">G7B40_003510</name>
</gene>